<protein>
    <submittedName>
        <fullName evidence="1">Uncharacterized protein</fullName>
    </submittedName>
</protein>
<comment type="caution">
    <text evidence="1">The sequence shown here is derived from an EMBL/GenBank/DDBJ whole genome shotgun (WGS) entry which is preliminary data.</text>
</comment>
<organism evidence="1 2">
    <name type="scientific">Psychracetigena formicireducens</name>
    <dbReference type="NCBI Taxonomy" id="2986056"/>
    <lineage>
        <taxon>Bacteria</taxon>
        <taxon>Bacillati</taxon>
        <taxon>Candidatus Lithacetigenota</taxon>
        <taxon>Candidatus Psychracetigena</taxon>
    </lineage>
</organism>
<gene>
    <name evidence="1" type="ORF">DDT42_00855</name>
</gene>
<evidence type="ECO:0000313" key="2">
    <source>
        <dbReference type="Proteomes" id="UP000811545"/>
    </source>
</evidence>
<dbReference type="Proteomes" id="UP000811545">
    <property type="component" value="Unassembled WGS sequence"/>
</dbReference>
<reference evidence="1 2" key="1">
    <citation type="journal article" date="2021" name="bioRxiv">
        <title>Unique metabolic strategies in Hadean analogues reveal hints for primordial physiology.</title>
        <authorList>
            <person name="Nobu M.K."/>
            <person name="Nakai R."/>
            <person name="Tamazawa S."/>
            <person name="Mori H."/>
            <person name="Toyoda A."/>
            <person name="Ijiri A."/>
            <person name="Suzuki S."/>
            <person name="Kurokawa K."/>
            <person name="Kamagata Y."/>
            <person name="Tamaki H."/>
        </authorList>
    </citation>
    <scope>NUCLEOTIDE SEQUENCE [LARGE SCALE GENOMIC DNA]</scope>
    <source>
        <strain evidence="1">BS525</strain>
    </source>
</reference>
<name>A0A9E2BH74_PSYF1</name>
<proteinExistence type="predicted"/>
<dbReference type="AlphaFoldDB" id="A0A9E2BH74"/>
<accession>A0A9E2BH74</accession>
<sequence length="47" mass="5297">MIEALEIKSKVIICIIWLLEGLYKAFGGVIDGKIKDPEIHLQSLVCR</sequence>
<evidence type="ECO:0000313" key="1">
    <source>
        <dbReference type="EMBL" id="MBT9144994.1"/>
    </source>
</evidence>
<dbReference type="EMBL" id="QLTW01000038">
    <property type="protein sequence ID" value="MBT9144994.1"/>
    <property type="molecule type" value="Genomic_DNA"/>
</dbReference>